<proteinExistence type="predicted"/>
<feature type="non-terminal residue" evidence="2">
    <location>
        <position position="1"/>
    </location>
</feature>
<organism evidence="2">
    <name type="scientific">Arion vulgaris</name>
    <dbReference type="NCBI Taxonomy" id="1028688"/>
    <lineage>
        <taxon>Eukaryota</taxon>
        <taxon>Metazoa</taxon>
        <taxon>Spiralia</taxon>
        <taxon>Lophotrochozoa</taxon>
        <taxon>Mollusca</taxon>
        <taxon>Gastropoda</taxon>
        <taxon>Heterobranchia</taxon>
        <taxon>Euthyneura</taxon>
        <taxon>Panpulmonata</taxon>
        <taxon>Eupulmonata</taxon>
        <taxon>Stylommatophora</taxon>
        <taxon>Helicina</taxon>
        <taxon>Arionoidea</taxon>
        <taxon>Arionidae</taxon>
        <taxon>Arion</taxon>
    </lineage>
</organism>
<reference evidence="2" key="1">
    <citation type="submission" date="2014-12" db="EMBL/GenBank/DDBJ databases">
        <title>Insight into the proteome of Arion vulgaris.</title>
        <authorList>
            <person name="Aradska J."/>
            <person name="Bulat T."/>
            <person name="Smidak R."/>
            <person name="Sarate P."/>
            <person name="Gangsoo J."/>
            <person name="Sialana F."/>
            <person name="Bilban M."/>
            <person name="Lubec G."/>
        </authorList>
    </citation>
    <scope>NUCLEOTIDE SEQUENCE</scope>
    <source>
        <tissue evidence="2">Skin</tissue>
    </source>
</reference>
<evidence type="ECO:0000313" key="2">
    <source>
        <dbReference type="EMBL" id="CEK80507.1"/>
    </source>
</evidence>
<gene>
    <name evidence="2" type="primary">ORF121298</name>
</gene>
<feature type="compositionally biased region" description="Polar residues" evidence="1">
    <location>
        <begin position="32"/>
        <end position="42"/>
    </location>
</feature>
<dbReference type="EMBL" id="HACG01033642">
    <property type="protein sequence ID" value="CEK80507.1"/>
    <property type="molecule type" value="Transcribed_RNA"/>
</dbReference>
<name>A0A0B7AIW1_9EUPU</name>
<dbReference type="AlphaFoldDB" id="A0A0B7AIW1"/>
<accession>A0A0B7AIW1</accession>
<evidence type="ECO:0000256" key="1">
    <source>
        <dbReference type="SAM" id="MobiDB-lite"/>
    </source>
</evidence>
<protein>
    <submittedName>
        <fullName evidence="2">Uncharacterized protein</fullName>
    </submittedName>
</protein>
<sequence>INYSRQSPHRELKHGQQASPRSDIQKKKNVHNRLTWQKLTGRSSSSVSHEISGIR</sequence>
<feature type="region of interest" description="Disordered" evidence="1">
    <location>
        <begin position="1"/>
        <end position="55"/>
    </location>
</feature>